<dbReference type="SUPFAM" id="SSF50129">
    <property type="entry name" value="GroES-like"/>
    <property type="match status" value="1"/>
</dbReference>
<evidence type="ECO:0000256" key="2">
    <source>
        <dbReference type="ARBA" id="ARBA00023002"/>
    </source>
</evidence>
<reference evidence="4 5" key="1">
    <citation type="submission" date="2014-02" db="EMBL/GenBank/DDBJ databases">
        <title>Whole genome sequence of Sphingobium chlorophenolicum NBRC 16172.</title>
        <authorList>
            <person name="Gan H.M."/>
            <person name="Gan H.Y."/>
            <person name="Chew T.H."/>
            <person name="Savka M.A."/>
        </authorList>
    </citation>
    <scope>NUCLEOTIDE SEQUENCE [LARGE SCALE GENOMIC DNA]</scope>
    <source>
        <strain evidence="4 5">NBRC 16172</strain>
    </source>
</reference>
<dbReference type="PANTHER" id="PTHR48106:SF18">
    <property type="entry name" value="QUINONE OXIDOREDUCTASE PIG3"/>
    <property type="match status" value="1"/>
</dbReference>
<organism evidence="4 5">
    <name type="scientific">Sphingobium chlorophenolicum</name>
    <dbReference type="NCBI Taxonomy" id="46429"/>
    <lineage>
        <taxon>Bacteria</taxon>
        <taxon>Pseudomonadati</taxon>
        <taxon>Pseudomonadota</taxon>
        <taxon>Alphaproteobacteria</taxon>
        <taxon>Sphingomonadales</taxon>
        <taxon>Sphingomonadaceae</taxon>
        <taxon>Sphingobium</taxon>
    </lineage>
</organism>
<dbReference type="GO" id="GO:0016651">
    <property type="term" value="F:oxidoreductase activity, acting on NAD(P)H"/>
    <property type="evidence" value="ECO:0007669"/>
    <property type="project" value="TreeGrafter"/>
</dbReference>
<dbReference type="Pfam" id="PF00107">
    <property type="entry name" value="ADH_zinc_N"/>
    <property type="match status" value="1"/>
</dbReference>
<evidence type="ECO:0000256" key="1">
    <source>
        <dbReference type="ARBA" id="ARBA00022857"/>
    </source>
</evidence>
<gene>
    <name evidence="4" type="ORF">BV95_01765</name>
</gene>
<protein>
    <submittedName>
        <fullName evidence="4">Alcohol dehydrogenase GroES-like protein</fullName>
    </submittedName>
</protein>
<keyword evidence="1" id="KW-0521">NADP</keyword>
<dbReference type="EMBL" id="JFHR01000016">
    <property type="protein sequence ID" value="KEQ53893.1"/>
    <property type="molecule type" value="Genomic_DNA"/>
</dbReference>
<evidence type="ECO:0000259" key="3">
    <source>
        <dbReference type="Pfam" id="PF00107"/>
    </source>
</evidence>
<dbReference type="InterPro" id="IPR036291">
    <property type="entry name" value="NAD(P)-bd_dom_sf"/>
</dbReference>
<sequence length="376" mass="40814">MSFKDTNLVLRSEISADGMLDLWLDERPLPVLKSGEVRVRMEAAPVNPSDMGLMLASADLSTANRTGAGVGSRMRAELLDRKVRPFAGRIGIPLPVGNEGTGTVVDAAPDVADMIGRQVSLFGGGMYARYRTIAAKECLILPAHIAAEKRASLFVNPMTALAMVETMRMEGHGAIIHTAAASSLGQMLIKICKADGVDLVNIVRGEQQVAMLKNLGAQYVVDGNAPDFHAQLRTAVAETRATIAFDAIGGGRMTNILLQAMEASELRFSSSYSLYGSDVVKQIYIYGSLDLGETGLDRSYGYAWSVSAFLVTNFLKRVSDDVRLRLLSRIASEYDSTFATQFARCIRLTDLLEPNVLAGLTQKRTGDKYLILFDDF</sequence>
<dbReference type="Gene3D" id="3.40.50.720">
    <property type="entry name" value="NAD(P)-binding Rossmann-like Domain"/>
    <property type="match status" value="1"/>
</dbReference>
<accession>A0A081RFC0</accession>
<dbReference type="AlphaFoldDB" id="A0A081RFC0"/>
<dbReference type="SUPFAM" id="SSF51735">
    <property type="entry name" value="NAD(P)-binding Rossmann-fold domains"/>
    <property type="match status" value="1"/>
</dbReference>
<dbReference type="Proteomes" id="UP000028411">
    <property type="component" value="Unassembled WGS sequence"/>
</dbReference>
<dbReference type="Gene3D" id="3.90.180.10">
    <property type="entry name" value="Medium-chain alcohol dehydrogenases, catalytic domain"/>
    <property type="match status" value="1"/>
</dbReference>
<keyword evidence="2" id="KW-0560">Oxidoreductase</keyword>
<evidence type="ECO:0000313" key="4">
    <source>
        <dbReference type="EMBL" id="KEQ53893.1"/>
    </source>
</evidence>
<feature type="domain" description="Alcohol dehydrogenase-like C-terminal" evidence="3">
    <location>
        <begin position="184"/>
        <end position="261"/>
    </location>
</feature>
<name>A0A081RFC0_SPHCR</name>
<evidence type="ECO:0000313" key="5">
    <source>
        <dbReference type="Proteomes" id="UP000028411"/>
    </source>
</evidence>
<dbReference type="eggNOG" id="COG0604">
    <property type="taxonomic scope" value="Bacteria"/>
</dbReference>
<dbReference type="GO" id="GO:0070402">
    <property type="term" value="F:NADPH binding"/>
    <property type="evidence" value="ECO:0007669"/>
    <property type="project" value="TreeGrafter"/>
</dbReference>
<dbReference type="InterPro" id="IPR013149">
    <property type="entry name" value="ADH-like_C"/>
</dbReference>
<proteinExistence type="predicted"/>
<dbReference type="PATRIC" id="fig|46429.4.peg.1733"/>
<dbReference type="InterPro" id="IPR011032">
    <property type="entry name" value="GroES-like_sf"/>
</dbReference>
<comment type="caution">
    <text evidence="4">The sequence shown here is derived from an EMBL/GenBank/DDBJ whole genome shotgun (WGS) entry which is preliminary data.</text>
</comment>
<dbReference type="PANTHER" id="PTHR48106">
    <property type="entry name" value="QUINONE OXIDOREDUCTASE PIG3-RELATED"/>
    <property type="match status" value="1"/>
</dbReference>